<keyword evidence="3" id="KW-0131">Cell cycle</keyword>
<sequence length="370" mass="42979">MQIKQMNVQETYLQELKARGYRPDEAQQRAVDRLQRCYDEWLAYKARRSTALRKMLVRPDLPRGVYMWGGVGRGKSFLMDAFYSCVPLVRKTRLHFHEFMREVHRQLEELRGRADPLDELARRIAKRYRLICFDEFHVSDVADAMILHRLLDQLFANGVQFVMTSNYRPDLLYPDGLHRDRVLPAIALLQEKLDVLNVDAGVDYRKRAMEQVQAYYTPLGAKANSALRDAFAAVAEAPDESPVLRIEHREIRAARKAGGVVWFDFATLCGGPRSQNDYLEIASRFHTVILADVPKMTPRMASEARRFTWLIDVFYDHKVKLLMSAEVPADELYTEGQMANEFQRTVSRIVEMQSREYLEAPRREVDTSLT</sequence>
<evidence type="ECO:0000256" key="2">
    <source>
        <dbReference type="ARBA" id="ARBA00022840"/>
    </source>
</evidence>
<evidence type="ECO:0000256" key="1">
    <source>
        <dbReference type="ARBA" id="ARBA00022741"/>
    </source>
</evidence>
<proteinExistence type="predicted"/>
<protein>
    <submittedName>
        <fullName evidence="3">Cell division protein ZapE</fullName>
    </submittedName>
</protein>
<keyword evidence="2" id="KW-0067">ATP-binding</keyword>
<dbReference type="CDD" id="cd00267">
    <property type="entry name" value="ABC_ATPase"/>
    <property type="match status" value="1"/>
</dbReference>
<dbReference type="GO" id="GO:0051301">
    <property type="term" value="P:cell division"/>
    <property type="evidence" value="ECO:0007669"/>
    <property type="project" value="UniProtKB-KW"/>
</dbReference>
<dbReference type="EMBL" id="CATZAT010000002">
    <property type="protein sequence ID" value="CAJ0782259.1"/>
    <property type="molecule type" value="Genomic_DNA"/>
</dbReference>
<gene>
    <name evidence="3" type="primary">zapE</name>
    <name evidence="3" type="ORF">LMG18096_01267</name>
</gene>
<dbReference type="PANTHER" id="PTHR12169">
    <property type="entry name" value="ATPASE N2B"/>
    <property type="match status" value="1"/>
</dbReference>
<dbReference type="Gene3D" id="3.40.50.300">
    <property type="entry name" value="P-loop containing nucleotide triphosphate hydrolases"/>
    <property type="match status" value="1"/>
</dbReference>
<name>A0ABC8QC49_9RALS</name>
<dbReference type="GO" id="GO:0005524">
    <property type="term" value="F:ATP binding"/>
    <property type="evidence" value="ECO:0007669"/>
    <property type="project" value="UniProtKB-KW"/>
</dbReference>
<accession>A0ABC8QC49</accession>
<dbReference type="InterPro" id="IPR005654">
    <property type="entry name" value="ATPase_AFG1-like"/>
</dbReference>
<keyword evidence="4" id="KW-1185">Reference proteome</keyword>
<comment type="caution">
    <text evidence="3">The sequence shown here is derived from an EMBL/GenBank/DDBJ whole genome shotgun (WGS) entry which is preliminary data.</text>
</comment>
<evidence type="ECO:0000313" key="3">
    <source>
        <dbReference type="EMBL" id="CAJ0782259.1"/>
    </source>
</evidence>
<keyword evidence="3" id="KW-0132">Cell division</keyword>
<evidence type="ECO:0000313" key="4">
    <source>
        <dbReference type="Proteomes" id="UP001189663"/>
    </source>
</evidence>
<organism evidence="3 4">
    <name type="scientific">Ralstonia holmesii</name>
    <dbReference type="NCBI Taxonomy" id="3058602"/>
    <lineage>
        <taxon>Bacteria</taxon>
        <taxon>Pseudomonadati</taxon>
        <taxon>Pseudomonadota</taxon>
        <taxon>Betaproteobacteria</taxon>
        <taxon>Burkholderiales</taxon>
        <taxon>Burkholderiaceae</taxon>
        <taxon>Ralstonia</taxon>
    </lineage>
</organism>
<dbReference type="Proteomes" id="UP001189663">
    <property type="component" value="Unassembled WGS sequence"/>
</dbReference>
<dbReference type="PANTHER" id="PTHR12169:SF6">
    <property type="entry name" value="AFG1-LIKE ATPASE"/>
    <property type="match status" value="1"/>
</dbReference>
<dbReference type="NCBIfam" id="NF040713">
    <property type="entry name" value="ZapE"/>
    <property type="match status" value="1"/>
</dbReference>
<dbReference type="Pfam" id="PF03969">
    <property type="entry name" value="AFG1_ATPase"/>
    <property type="match status" value="1"/>
</dbReference>
<reference evidence="3 4" key="1">
    <citation type="submission" date="2023-07" db="EMBL/GenBank/DDBJ databases">
        <authorList>
            <person name="Peeters C."/>
        </authorList>
    </citation>
    <scope>NUCLEOTIDE SEQUENCE [LARGE SCALE GENOMIC DNA]</scope>
    <source>
        <strain evidence="3 4">LMG 18096</strain>
    </source>
</reference>
<keyword evidence="1" id="KW-0547">Nucleotide-binding</keyword>
<dbReference type="SUPFAM" id="SSF52540">
    <property type="entry name" value="P-loop containing nucleoside triphosphate hydrolases"/>
    <property type="match status" value="1"/>
</dbReference>
<dbReference type="AlphaFoldDB" id="A0ABC8QC49"/>
<dbReference type="InterPro" id="IPR027417">
    <property type="entry name" value="P-loop_NTPase"/>
</dbReference>